<dbReference type="OrthoDB" id="9801810at2"/>
<keyword evidence="2" id="KW-0320">Glycogen biosynthesis</keyword>
<dbReference type="CDD" id="cd02508">
    <property type="entry name" value="ADP_Glucose_PP"/>
    <property type="match status" value="1"/>
</dbReference>
<accession>A0A917TVP7</accession>
<organism evidence="5 6">
    <name type="scientific">Paraliobacillus quinghaiensis</name>
    <dbReference type="NCBI Taxonomy" id="470815"/>
    <lineage>
        <taxon>Bacteria</taxon>
        <taxon>Bacillati</taxon>
        <taxon>Bacillota</taxon>
        <taxon>Bacilli</taxon>
        <taxon>Bacillales</taxon>
        <taxon>Bacillaceae</taxon>
        <taxon>Paraliobacillus</taxon>
    </lineage>
</organism>
<dbReference type="SUPFAM" id="SSF51161">
    <property type="entry name" value="Trimeric LpxA-like enzymes"/>
    <property type="match status" value="1"/>
</dbReference>
<proteinExistence type="inferred from homology"/>
<dbReference type="Gene3D" id="3.90.550.10">
    <property type="entry name" value="Spore Coat Polysaccharide Biosynthesis Protein SpsA, Chain A"/>
    <property type="match status" value="1"/>
</dbReference>
<dbReference type="InterPro" id="IPR005835">
    <property type="entry name" value="NTP_transferase_dom"/>
</dbReference>
<feature type="domain" description="Nucleotidyl transferase" evidence="3">
    <location>
        <begin position="24"/>
        <end position="154"/>
    </location>
</feature>
<dbReference type="PANTHER" id="PTHR43523:SF6">
    <property type="entry name" value="GLYCOGEN BIOSYNTHESIS PROTEIN GLGD"/>
    <property type="match status" value="1"/>
</dbReference>
<reference evidence="5" key="1">
    <citation type="journal article" date="2014" name="Int. J. Syst. Evol. Microbiol.">
        <title>Complete genome sequence of Corynebacterium casei LMG S-19264T (=DSM 44701T), isolated from a smear-ripened cheese.</title>
        <authorList>
            <consortium name="US DOE Joint Genome Institute (JGI-PGF)"/>
            <person name="Walter F."/>
            <person name="Albersmeier A."/>
            <person name="Kalinowski J."/>
            <person name="Ruckert C."/>
        </authorList>
    </citation>
    <scope>NUCLEOTIDE SEQUENCE</scope>
    <source>
        <strain evidence="5">CGMCC 1.6333</strain>
    </source>
</reference>
<dbReference type="SUPFAM" id="SSF53448">
    <property type="entry name" value="Nucleotide-diphospho-sugar transferases"/>
    <property type="match status" value="1"/>
</dbReference>
<dbReference type="InterPro" id="IPR056818">
    <property type="entry name" value="GlmU/GlgC-like_hexapep"/>
</dbReference>
<sequence length="365" mass="40882">MKDVLGIINVTQENPNLQALGSHRCQASIPYAGRYRIIDFILSNMVQANIRNIAVFAPPNYRSLLDHLGSGKDWDLEYKQDGLFIFPQNALANNNQGDISILNQHLDYLEKSNQTYVLLSFGSLIMNIDFKGLIKHHIHSGSDITVLYKQKENDDLSLSNILLDDFQNISSFKASGSPHGSLDIFVLRKDLLIQLIKKHAHQSVNLLEILMESADKYSMNAFKFDGYVQKIDSVASYYQSNMQLLESCFLAHALFSPNEIYSKLKDEPPTKYGETSKVKNVIIANGCVIEGEVENSILFRGTRVEKGAVIKNSIVFPKSVIGEYAQLDGVIVDKELAILPFERLSGTMTSPKVVTKHKIIGREIG</sequence>
<dbReference type="PANTHER" id="PTHR43523">
    <property type="entry name" value="GLUCOSE-1-PHOSPHATE ADENYLYLTRANSFERASE-RELATED"/>
    <property type="match status" value="1"/>
</dbReference>
<dbReference type="InterPro" id="IPR029044">
    <property type="entry name" value="Nucleotide-diphossugar_trans"/>
</dbReference>
<reference evidence="5" key="2">
    <citation type="submission" date="2020-09" db="EMBL/GenBank/DDBJ databases">
        <authorList>
            <person name="Sun Q."/>
            <person name="Zhou Y."/>
        </authorList>
    </citation>
    <scope>NUCLEOTIDE SEQUENCE</scope>
    <source>
        <strain evidence="5">CGMCC 1.6333</strain>
    </source>
</reference>
<evidence type="ECO:0000259" key="4">
    <source>
        <dbReference type="Pfam" id="PF24894"/>
    </source>
</evidence>
<evidence type="ECO:0000256" key="2">
    <source>
        <dbReference type="ARBA" id="ARBA00023056"/>
    </source>
</evidence>
<dbReference type="EMBL" id="BMLG01000021">
    <property type="protein sequence ID" value="GGM39957.1"/>
    <property type="molecule type" value="Genomic_DNA"/>
</dbReference>
<dbReference type="InterPro" id="IPR011831">
    <property type="entry name" value="ADP-Glc_PPase"/>
</dbReference>
<keyword evidence="5" id="KW-0808">Transferase</keyword>
<dbReference type="GO" id="GO:0008878">
    <property type="term" value="F:glucose-1-phosphate adenylyltransferase activity"/>
    <property type="evidence" value="ECO:0007669"/>
    <property type="project" value="InterPro"/>
</dbReference>
<dbReference type="Pfam" id="PF00483">
    <property type="entry name" value="NTP_transferase"/>
    <property type="match status" value="1"/>
</dbReference>
<name>A0A917TVP7_9BACI</name>
<dbReference type="Gene3D" id="2.160.10.10">
    <property type="entry name" value="Hexapeptide repeat proteins"/>
    <property type="match status" value="1"/>
</dbReference>
<dbReference type="NCBIfam" id="TIGR02092">
    <property type="entry name" value="glgD"/>
    <property type="match status" value="1"/>
</dbReference>
<evidence type="ECO:0000313" key="6">
    <source>
        <dbReference type="Proteomes" id="UP000618460"/>
    </source>
</evidence>
<dbReference type="RefSeq" id="WP_117156211.1">
    <property type="nucleotide sequence ID" value="NZ_BMLG01000021.1"/>
</dbReference>
<comment type="caution">
    <text evidence="5">The sequence shown here is derived from an EMBL/GenBank/DDBJ whole genome shotgun (WGS) entry which is preliminary data.</text>
</comment>
<dbReference type="Proteomes" id="UP000618460">
    <property type="component" value="Unassembled WGS sequence"/>
</dbReference>
<dbReference type="GO" id="GO:0005978">
    <property type="term" value="P:glycogen biosynthetic process"/>
    <property type="evidence" value="ECO:0007669"/>
    <property type="project" value="UniProtKB-KW"/>
</dbReference>
<protein>
    <submittedName>
        <fullName evidence="5">Glucose-1-phosphate adenylyltransferase</fullName>
    </submittedName>
</protein>
<keyword evidence="5" id="KW-0548">Nucleotidyltransferase</keyword>
<keyword evidence="6" id="KW-1185">Reference proteome</keyword>
<dbReference type="CDD" id="cd04651">
    <property type="entry name" value="LbH_G1P_AT_C"/>
    <property type="match status" value="1"/>
</dbReference>
<dbReference type="InterPro" id="IPR011004">
    <property type="entry name" value="Trimer_LpxA-like_sf"/>
</dbReference>
<comment type="similarity">
    <text evidence="1">Belongs to the bacterial/plant glucose-1-phosphate adenylyltransferase family.</text>
</comment>
<evidence type="ECO:0000313" key="5">
    <source>
        <dbReference type="EMBL" id="GGM39957.1"/>
    </source>
</evidence>
<feature type="domain" description="Glucose-1-phosphate adenylyltransferase/Bifunctional protein GlmU-like C-terminal hexapeptide" evidence="4">
    <location>
        <begin position="273"/>
        <end position="339"/>
    </location>
</feature>
<evidence type="ECO:0000259" key="3">
    <source>
        <dbReference type="Pfam" id="PF00483"/>
    </source>
</evidence>
<dbReference type="Pfam" id="PF24894">
    <property type="entry name" value="Hexapep_GlmU"/>
    <property type="match status" value="1"/>
</dbReference>
<gene>
    <name evidence="5" type="primary">glgD</name>
    <name evidence="5" type="ORF">GCM10011351_27630</name>
</gene>
<evidence type="ECO:0000256" key="1">
    <source>
        <dbReference type="ARBA" id="ARBA00010443"/>
    </source>
</evidence>
<dbReference type="InterPro" id="IPR011832">
    <property type="entry name" value="GlgDAde_trans"/>
</dbReference>
<dbReference type="AlphaFoldDB" id="A0A917TVP7"/>